<accession>A0ABU1WU94</accession>
<feature type="transmembrane region" description="Helical" evidence="1">
    <location>
        <begin position="303"/>
        <end position="326"/>
    </location>
</feature>
<feature type="transmembrane region" description="Helical" evidence="1">
    <location>
        <begin position="99"/>
        <end position="119"/>
    </location>
</feature>
<comment type="caution">
    <text evidence="2">The sequence shown here is derived from an EMBL/GenBank/DDBJ whole genome shotgun (WGS) entry which is preliminary data.</text>
</comment>
<feature type="transmembrane region" description="Helical" evidence="1">
    <location>
        <begin position="155"/>
        <end position="174"/>
    </location>
</feature>
<feature type="transmembrane region" description="Helical" evidence="1">
    <location>
        <begin position="332"/>
        <end position="351"/>
    </location>
</feature>
<protein>
    <submittedName>
        <fullName evidence="2">MFS superfamily sulfate permease-like transporter</fullName>
    </submittedName>
</protein>
<feature type="transmembrane region" description="Helical" evidence="1">
    <location>
        <begin position="220"/>
        <end position="242"/>
    </location>
</feature>
<dbReference type="EMBL" id="JAVDWU010000015">
    <property type="protein sequence ID" value="MDR7152883.1"/>
    <property type="molecule type" value="Genomic_DNA"/>
</dbReference>
<reference evidence="2 3" key="1">
    <citation type="submission" date="2023-07" db="EMBL/GenBank/DDBJ databases">
        <title>Sorghum-associated microbial communities from plants grown in Nebraska, USA.</title>
        <authorList>
            <person name="Schachtman D."/>
        </authorList>
    </citation>
    <scope>NUCLEOTIDE SEQUENCE [LARGE SCALE GENOMIC DNA]</scope>
    <source>
        <strain evidence="2 3">4249</strain>
    </source>
</reference>
<feature type="transmembrane region" description="Helical" evidence="1">
    <location>
        <begin position="76"/>
        <end position="92"/>
    </location>
</feature>
<dbReference type="Pfam" id="PF16983">
    <property type="entry name" value="MFS_MOT1"/>
    <property type="match status" value="2"/>
</dbReference>
<dbReference type="PANTHER" id="PTHR31970:SF9">
    <property type="entry name" value="MOLYBDATE TRANSPORTER 2"/>
    <property type="match status" value="1"/>
</dbReference>
<proteinExistence type="predicted"/>
<dbReference type="InterPro" id="IPR031563">
    <property type="entry name" value="MOT1/MOT2"/>
</dbReference>
<keyword evidence="1" id="KW-1133">Transmembrane helix</keyword>
<keyword evidence="1" id="KW-0472">Membrane</keyword>
<organism evidence="2 3">
    <name type="scientific">Hydrogenophaga palleronii</name>
    <dbReference type="NCBI Taxonomy" id="65655"/>
    <lineage>
        <taxon>Bacteria</taxon>
        <taxon>Pseudomonadati</taxon>
        <taxon>Pseudomonadota</taxon>
        <taxon>Betaproteobacteria</taxon>
        <taxon>Burkholderiales</taxon>
        <taxon>Comamonadaceae</taxon>
        <taxon>Hydrogenophaga</taxon>
    </lineage>
</organism>
<dbReference type="RefSeq" id="WP_310322042.1">
    <property type="nucleotide sequence ID" value="NZ_JAVDWU010000015.1"/>
</dbReference>
<name>A0ABU1WU94_9BURK</name>
<evidence type="ECO:0000313" key="3">
    <source>
        <dbReference type="Proteomes" id="UP001265700"/>
    </source>
</evidence>
<sequence length="392" mass="39934">MKASAETREVPSAPHELSSATWRGDLGGALGDLGTLLPFLVGFIVVTGVHPTSILLAFGLSMIVVGWRFGVPFPVQPMKAVGAAALAGAVVAGQNMPAVLALAALITGVFWLIAAWSGLARWLARFVSRDVIHGVVLGLGIALIVAGLRRLEGDVVLGAASVVLALVLLGRSGWLTMPVLMAVGWAVGAWRQPELVQALADTPWALPLPELQLPAFDQPAVWLAAISLAVAQIPLTFGNAILGIVAETRRLFPAVALDESRAARGTGLMNLLAGGLGAPPMCFGAGGMAAQVACGARTGRAPIFLGSVLLLGGLLASGQLTALLSLLPAGTLGAMLFVAGFSLTIGTAGSARDKEARAVLLTTAAVSVWNAGVGVLVGVVLEAGLRSKVMRI</sequence>
<evidence type="ECO:0000256" key="1">
    <source>
        <dbReference type="SAM" id="Phobius"/>
    </source>
</evidence>
<feature type="transmembrane region" description="Helical" evidence="1">
    <location>
        <begin position="131"/>
        <end position="148"/>
    </location>
</feature>
<evidence type="ECO:0000313" key="2">
    <source>
        <dbReference type="EMBL" id="MDR7152883.1"/>
    </source>
</evidence>
<keyword evidence="1" id="KW-0812">Transmembrane</keyword>
<keyword evidence="3" id="KW-1185">Reference proteome</keyword>
<feature type="transmembrane region" description="Helical" evidence="1">
    <location>
        <begin position="358"/>
        <end position="381"/>
    </location>
</feature>
<dbReference type="Proteomes" id="UP001265700">
    <property type="component" value="Unassembled WGS sequence"/>
</dbReference>
<gene>
    <name evidence="2" type="ORF">J2W49_004861</name>
</gene>
<dbReference type="PANTHER" id="PTHR31970">
    <property type="match status" value="1"/>
</dbReference>